<organism evidence="1 2">
    <name type="scientific">Paracoccus liaowanqingii</name>
    <dbReference type="NCBI Taxonomy" id="2560053"/>
    <lineage>
        <taxon>Bacteria</taxon>
        <taxon>Pseudomonadati</taxon>
        <taxon>Pseudomonadota</taxon>
        <taxon>Alphaproteobacteria</taxon>
        <taxon>Rhodobacterales</taxon>
        <taxon>Paracoccaceae</taxon>
        <taxon>Paracoccus</taxon>
    </lineage>
</organism>
<accession>A0A4Z1CK38</accession>
<protein>
    <submittedName>
        <fullName evidence="1">Uncharacterized protein</fullName>
    </submittedName>
</protein>
<dbReference type="Proteomes" id="UP000297972">
    <property type="component" value="Unassembled WGS sequence"/>
</dbReference>
<evidence type="ECO:0000313" key="2">
    <source>
        <dbReference type="Proteomes" id="UP000297972"/>
    </source>
</evidence>
<reference evidence="1 2" key="1">
    <citation type="submission" date="2019-03" db="EMBL/GenBank/DDBJ databases">
        <authorList>
            <person name="Li J."/>
        </authorList>
    </citation>
    <scope>NUCLEOTIDE SEQUENCE [LARGE SCALE GENOMIC DNA]</scope>
    <source>
        <strain evidence="1 2">3058</strain>
    </source>
</reference>
<keyword evidence="2" id="KW-1185">Reference proteome</keyword>
<dbReference type="EMBL" id="SRPG01000301">
    <property type="protein sequence ID" value="TGN46387.1"/>
    <property type="molecule type" value="Genomic_DNA"/>
</dbReference>
<gene>
    <name evidence="1" type="ORF">E4L95_19530</name>
</gene>
<dbReference type="AlphaFoldDB" id="A0A4Z1CK38"/>
<sequence>MKVWAEDARLSGGLDGLAFGKDADGGHEVTATFRDPAMSEAQRVVMRLDDQDEIRFSMPGEVNTVYTFSRVADTVEISAERTPVQLASQ</sequence>
<evidence type="ECO:0000313" key="1">
    <source>
        <dbReference type="EMBL" id="TGN46387.1"/>
    </source>
</evidence>
<name>A0A4Z1CK38_9RHOB</name>
<dbReference type="OrthoDB" id="7859688at2"/>
<dbReference type="RefSeq" id="WP_135818986.1">
    <property type="nucleotide sequence ID" value="NZ_SRPG01000301.1"/>
</dbReference>
<comment type="caution">
    <text evidence="1">The sequence shown here is derived from an EMBL/GenBank/DDBJ whole genome shotgun (WGS) entry which is preliminary data.</text>
</comment>
<proteinExistence type="predicted"/>